<dbReference type="InterPro" id="IPR000713">
    <property type="entry name" value="Mur_ligase_N"/>
</dbReference>
<gene>
    <name evidence="10 15" type="primary">murF</name>
    <name evidence="15" type="ORF">DORFOR_01808</name>
</gene>
<dbReference type="GO" id="GO:0005524">
    <property type="term" value="F:ATP binding"/>
    <property type="evidence" value="ECO:0007669"/>
    <property type="project" value="UniProtKB-UniRule"/>
</dbReference>
<comment type="pathway">
    <text evidence="10 11">Cell wall biogenesis; peptidoglycan biosynthesis.</text>
</comment>
<keyword evidence="1 10" id="KW-0963">Cytoplasm</keyword>
<dbReference type="Pfam" id="PF02875">
    <property type="entry name" value="Mur_ligase_C"/>
    <property type="match status" value="1"/>
</dbReference>
<evidence type="ECO:0000259" key="13">
    <source>
        <dbReference type="Pfam" id="PF02875"/>
    </source>
</evidence>
<keyword evidence="6 10" id="KW-0133">Cell shape</keyword>
<organism evidence="15 16">
    <name type="scientific">Dorea formicigenerans ATCC 27755</name>
    <dbReference type="NCBI Taxonomy" id="411461"/>
    <lineage>
        <taxon>Bacteria</taxon>
        <taxon>Bacillati</taxon>
        <taxon>Bacillota</taxon>
        <taxon>Clostridia</taxon>
        <taxon>Lachnospirales</taxon>
        <taxon>Lachnospiraceae</taxon>
        <taxon>Dorea</taxon>
    </lineage>
</organism>
<dbReference type="GO" id="GO:0009252">
    <property type="term" value="P:peptidoglycan biosynthetic process"/>
    <property type="evidence" value="ECO:0007669"/>
    <property type="project" value="UniProtKB-UniRule"/>
</dbReference>
<comment type="subcellular location">
    <subcellularLocation>
        <location evidence="10 11">Cytoplasm</location>
    </subcellularLocation>
</comment>
<evidence type="ECO:0000313" key="15">
    <source>
        <dbReference type="EMBL" id="EDR46585.1"/>
    </source>
</evidence>
<feature type="domain" description="Mur ligase C-terminal" evidence="13">
    <location>
        <begin position="330"/>
        <end position="450"/>
    </location>
</feature>
<keyword evidence="9 10" id="KW-0961">Cell wall biogenesis/degradation</keyword>
<dbReference type="SUPFAM" id="SSF53244">
    <property type="entry name" value="MurD-like peptide ligases, peptide-binding domain"/>
    <property type="match status" value="1"/>
</dbReference>
<evidence type="ECO:0000313" key="16">
    <source>
        <dbReference type="Proteomes" id="UP000005359"/>
    </source>
</evidence>
<reference evidence="15 16" key="1">
    <citation type="submission" date="2007-10" db="EMBL/GenBank/DDBJ databases">
        <title>Draft genome sequence of Dorea formicigenerans(ATCC 27755).</title>
        <authorList>
            <person name="Sudarsanam P."/>
            <person name="Ley R."/>
            <person name="Guruge J."/>
            <person name="Turnbaugh P.J."/>
            <person name="Mahowald M."/>
            <person name="Liep D."/>
            <person name="Gordon J."/>
        </authorList>
    </citation>
    <scope>NUCLEOTIDE SEQUENCE [LARGE SCALE GENOMIC DNA]</scope>
    <source>
        <strain evidence="15 16">ATCC 27755</strain>
    </source>
</reference>
<feature type="binding site" evidence="10">
    <location>
        <begin position="122"/>
        <end position="128"/>
    </location>
    <ligand>
        <name>ATP</name>
        <dbReference type="ChEBI" id="CHEBI:30616"/>
    </ligand>
</feature>
<protein>
    <recommendedName>
        <fullName evidence="10 11">UDP-N-acetylmuramoyl-tripeptide--D-alanyl-D-alanine ligase</fullName>
        <ecNumber evidence="10 11">6.3.2.10</ecNumber>
    </recommendedName>
    <alternativeName>
        <fullName evidence="10">D-alanyl-D-alanine-adding enzyme</fullName>
    </alternativeName>
</protein>
<evidence type="ECO:0000256" key="1">
    <source>
        <dbReference type="ARBA" id="ARBA00022490"/>
    </source>
</evidence>
<evidence type="ECO:0000256" key="3">
    <source>
        <dbReference type="ARBA" id="ARBA00022618"/>
    </source>
</evidence>
<evidence type="ECO:0000256" key="4">
    <source>
        <dbReference type="ARBA" id="ARBA00022741"/>
    </source>
</evidence>
<evidence type="ECO:0000256" key="9">
    <source>
        <dbReference type="ARBA" id="ARBA00023316"/>
    </source>
</evidence>
<comment type="catalytic activity">
    <reaction evidence="10 11">
        <text>D-alanyl-D-alanine + UDP-N-acetyl-alpha-D-muramoyl-L-alanyl-gamma-D-glutamyl-meso-2,6-diaminopimelate + ATP = UDP-N-acetyl-alpha-D-muramoyl-L-alanyl-gamma-D-glutamyl-meso-2,6-diaminopimeloyl-D-alanyl-D-alanine + ADP + phosphate + H(+)</text>
        <dbReference type="Rhea" id="RHEA:28374"/>
        <dbReference type="ChEBI" id="CHEBI:15378"/>
        <dbReference type="ChEBI" id="CHEBI:30616"/>
        <dbReference type="ChEBI" id="CHEBI:43474"/>
        <dbReference type="ChEBI" id="CHEBI:57822"/>
        <dbReference type="ChEBI" id="CHEBI:61386"/>
        <dbReference type="ChEBI" id="CHEBI:83905"/>
        <dbReference type="ChEBI" id="CHEBI:456216"/>
        <dbReference type="EC" id="6.3.2.10"/>
    </reaction>
</comment>
<comment type="function">
    <text evidence="10 11">Involved in cell wall formation. Catalyzes the final step in the synthesis of UDP-N-acetylmuramoyl-pentapeptide, the precursor of murein.</text>
</comment>
<comment type="caution">
    <text evidence="15">The sequence shown here is derived from an EMBL/GenBank/DDBJ whole genome shotgun (WGS) entry which is preliminary data.</text>
</comment>
<evidence type="ECO:0000256" key="11">
    <source>
        <dbReference type="RuleBase" id="RU004136"/>
    </source>
</evidence>
<dbReference type="GO" id="GO:0051301">
    <property type="term" value="P:cell division"/>
    <property type="evidence" value="ECO:0007669"/>
    <property type="project" value="UniProtKB-KW"/>
</dbReference>
<keyword evidence="4 10" id="KW-0547">Nucleotide-binding</keyword>
<evidence type="ECO:0000256" key="5">
    <source>
        <dbReference type="ARBA" id="ARBA00022840"/>
    </source>
</evidence>
<dbReference type="Proteomes" id="UP000005359">
    <property type="component" value="Unassembled WGS sequence"/>
</dbReference>
<dbReference type="GO" id="GO:0071555">
    <property type="term" value="P:cell wall organization"/>
    <property type="evidence" value="ECO:0007669"/>
    <property type="project" value="UniProtKB-KW"/>
</dbReference>
<reference evidence="15 16" key="2">
    <citation type="submission" date="2007-10" db="EMBL/GenBank/DDBJ databases">
        <authorList>
            <person name="Fulton L."/>
            <person name="Clifton S."/>
            <person name="Fulton B."/>
            <person name="Xu J."/>
            <person name="Minx P."/>
            <person name="Pepin K.H."/>
            <person name="Johnson M."/>
            <person name="Thiruvilangam P."/>
            <person name="Bhonagiri V."/>
            <person name="Nash W.E."/>
            <person name="Wang C."/>
            <person name="Mardis E.R."/>
            <person name="Wilson R.K."/>
        </authorList>
    </citation>
    <scope>NUCLEOTIDE SEQUENCE [LARGE SCALE GENOMIC DNA]</scope>
    <source>
        <strain evidence="15 16">ATCC 27755</strain>
    </source>
</reference>
<evidence type="ECO:0000256" key="7">
    <source>
        <dbReference type="ARBA" id="ARBA00022984"/>
    </source>
</evidence>
<dbReference type="NCBIfam" id="TIGR01143">
    <property type="entry name" value="murF"/>
    <property type="match status" value="1"/>
</dbReference>
<dbReference type="Pfam" id="PF01225">
    <property type="entry name" value="Mur_ligase"/>
    <property type="match status" value="1"/>
</dbReference>
<comment type="similarity">
    <text evidence="10">Belongs to the MurCDEF family. MurF subfamily.</text>
</comment>
<dbReference type="EMBL" id="AAXA02000014">
    <property type="protein sequence ID" value="EDR46585.1"/>
    <property type="molecule type" value="Genomic_DNA"/>
</dbReference>
<evidence type="ECO:0000259" key="12">
    <source>
        <dbReference type="Pfam" id="PF01225"/>
    </source>
</evidence>
<name>B0G777_9FIRM</name>
<dbReference type="Gene3D" id="3.90.190.20">
    <property type="entry name" value="Mur ligase, C-terminal domain"/>
    <property type="match status" value="1"/>
</dbReference>
<dbReference type="InterPro" id="IPR005863">
    <property type="entry name" value="UDP-N-AcMur_synth"/>
</dbReference>
<dbReference type="InterPro" id="IPR036615">
    <property type="entry name" value="Mur_ligase_C_dom_sf"/>
</dbReference>
<evidence type="ECO:0000256" key="2">
    <source>
        <dbReference type="ARBA" id="ARBA00022598"/>
    </source>
</evidence>
<keyword evidence="8 10" id="KW-0131">Cell cycle</keyword>
<dbReference type="GO" id="GO:0005737">
    <property type="term" value="C:cytoplasm"/>
    <property type="evidence" value="ECO:0007669"/>
    <property type="project" value="UniProtKB-SubCell"/>
</dbReference>
<keyword evidence="3 10" id="KW-0132">Cell division</keyword>
<feature type="domain" description="Mur ligase N-terminal catalytic" evidence="12">
    <location>
        <begin position="38"/>
        <end position="85"/>
    </location>
</feature>
<dbReference type="Pfam" id="PF08245">
    <property type="entry name" value="Mur_ligase_M"/>
    <property type="match status" value="1"/>
</dbReference>
<dbReference type="EC" id="6.3.2.10" evidence="10 11"/>
<dbReference type="InterPro" id="IPR051046">
    <property type="entry name" value="MurCDEF_CellWall_CoF430Synth"/>
</dbReference>
<dbReference type="GO" id="GO:0008360">
    <property type="term" value="P:regulation of cell shape"/>
    <property type="evidence" value="ECO:0007669"/>
    <property type="project" value="UniProtKB-KW"/>
</dbReference>
<dbReference type="InterPro" id="IPR013221">
    <property type="entry name" value="Mur_ligase_cen"/>
</dbReference>
<dbReference type="GO" id="GO:0008766">
    <property type="term" value="F:UDP-N-acetylmuramoylalanyl-D-glutamyl-2,6-diaminopimelate-D-alanyl-D-alanine ligase activity"/>
    <property type="evidence" value="ECO:0007669"/>
    <property type="project" value="RHEA"/>
</dbReference>
<dbReference type="InterPro" id="IPR004101">
    <property type="entry name" value="Mur_ligase_C"/>
</dbReference>
<proteinExistence type="inferred from homology"/>
<keyword evidence="2 10" id="KW-0436">Ligase</keyword>
<keyword evidence="5 10" id="KW-0067">ATP-binding</keyword>
<feature type="domain" description="Mur ligase central" evidence="14">
    <location>
        <begin position="120"/>
        <end position="307"/>
    </location>
</feature>
<keyword evidence="7 10" id="KW-0573">Peptidoglycan synthesis</keyword>
<dbReference type="AlphaFoldDB" id="B0G777"/>
<sequence length="465" mass="50666">MRVTDKRKSIMKNLTLRNITKACHGEYRGPENLLDKEVAGVTIDSRKVEKDYLFIAIDGERVNAHKFIPDTIKKGAMCVISHEDLGETDFPYILVESTGQALLDTAKLYRDSFDIKVVGITGSVGKTSTKEMIASVLSQKYCVHKTLGNFNNEWGLPITIFEMNEKHQVAVLEMGVNHFGEMRRLSSVASPDICVITNIGIAHLEFFKTREGILQEKSQMIQDMKTGGSILLNGDDDLLRDMGPVKGVDPEFFGLGKNCQFYATDVESLGLRGSSCTIHLPSGESFDCIVPLPGAHMVQNALAGTAVGYQLGLTPAEIKAGIEGLPSIPGRNNIIQTDKIIILDDCYNANPISMQASLDVLNMAIGRKVAVLGDMGELGETGKELHYETGAHAGDIGIDLVCGIGELSKELVAGASEHGCEAKWFPAKADFLAEMKHLIQPGDNILVKASHGMQFPEIVDELQKF</sequence>
<dbReference type="InterPro" id="IPR036565">
    <property type="entry name" value="Mur-like_cat_sf"/>
</dbReference>
<accession>B0G777</accession>
<dbReference type="eggNOG" id="COG0770">
    <property type="taxonomic scope" value="Bacteria"/>
</dbReference>
<dbReference type="SUPFAM" id="SSF53623">
    <property type="entry name" value="MurD-like peptide ligases, catalytic domain"/>
    <property type="match status" value="1"/>
</dbReference>
<dbReference type="SUPFAM" id="SSF63418">
    <property type="entry name" value="MurE/MurF N-terminal domain"/>
    <property type="match status" value="1"/>
</dbReference>
<dbReference type="Gene3D" id="3.40.1390.10">
    <property type="entry name" value="MurE/MurF, N-terminal domain"/>
    <property type="match status" value="1"/>
</dbReference>
<dbReference type="PANTHER" id="PTHR43024:SF1">
    <property type="entry name" value="UDP-N-ACETYLMURAMOYL-TRIPEPTIDE--D-ALANYL-D-ALANINE LIGASE"/>
    <property type="match status" value="1"/>
</dbReference>
<dbReference type="InterPro" id="IPR035911">
    <property type="entry name" value="MurE/MurF_N"/>
</dbReference>
<dbReference type="HAMAP" id="MF_02019">
    <property type="entry name" value="MurF"/>
    <property type="match status" value="1"/>
</dbReference>
<evidence type="ECO:0000259" key="14">
    <source>
        <dbReference type="Pfam" id="PF08245"/>
    </source>
</evidence>
<dbReference type="PaxDb" id="411461-DORFOR_01808"/>
<dbReference type="UniPathway" id="UPA00219"/>
<evidence type="ECO:0000256" key="6">
    <source>
        <dbReference type="ARBA" id="ARBA00022960"/>
    </source>
</evidence>
<evidence type="ECO:0000256" key="8">
    <source>
        <dbReference type="ARBA" id="ARBA00023306"/>
    </source>
</evidence>
<dbReference type="PANTHER" id="PTHR43024">
    <property type="entry name" value="UDP-N-ACETYLMURAMOYL-TRIPEPTIDE--D-ALANYL-D-ALANINE LIGASE"/>
    <property type="match status" value="1"/>
</dbReference>
<dbReference type="STRING" id="411461.DORFOR_01808"/>
<dbReference type="GO" id="GO:0047480">
    <property type="term" value="F:UDP-N-acetylmuramoyl-tripeptide-D-alanyl-D-alanine ligase activity"/>
    <property type="evidence" value="ECO:0007669"/>
    <property type="project" value="UniProtKB-UniRule"/>
</dbReference>
<evidence type="ECO:0000256" key="10">
    <source>
        <dbReference type="HAMAP-Rule" id="MF_02019"/>
    </source>
</evidence>
<dbReference type="Gene3D" id="3.40.1190.10">
    <property type="entry name" value="Mur-like, catalytic domain"/>
    <property type="match status" value="1"/>
</dbReference>